<sequence>MRLGFHVHDIGTERLSWREFGVLLDYMPPQADFAFYRALHPNSWWWTSEIEFMAAQLHALHGANWQRSGGHGEKPTMIQRPTDHEPVKPPNPDAVPLDEIDDKLADMRRRLAADGQG</sequence>
<evidence type="ECO:0000313" key="2">
    <source>
        <dbReference type="EMBL" id="QIS21256.1"/>
    </source>
</evidence>
<dbReference type="EMBL" id="CP046173">
    <property type="protein sequence ID" value="QIS21256.1"/>
    <property type="molecule type" value="Genomic_DNA"/>
</dbReference>
<dbReference type="Proteomes" id="UP000500953">
    <property type="component" value="Chromosome"/>
</dbReference>
<organism evidence="2 3">
    <name type="scientific">Nocardia terpenica</name>
    <dbReference type="NCBI Taxonomy" id="455432"/>
    <lineage>
        <taxon>Bacteria</taxon>
        <taxon>Bacillati</taxon>
        <taxon>Actinomycetota</taxon>
        <taxon>Actinomycetes</taxon>
        <taxon>Mycobacteriales</taxon>
        <taxon>Nocardiaceae</taxon>
        <taxon>Nocardia</taxon>
    </lineage>
</organism>
<proteinExistence type="predicted"/>
<feature type="region of interest" description="Disordered" evidence="1">
    <location>
        <begin position="65"/>
        <end position="98"/>
    </location>
</feature>
<dbReference type="RefSeq" id="WP_167488554.1">
    <property type="nucleotide sequence ID" value="NZ_CP046173.1"/>
</dbReference>
<reference evidence="2 3" key="1">
    <citation type="journal article" date="2019" name="ACS Chem. Biol.">
        <title>Identification and Mobilization of a Cryptic Antibiotic Biosynthesis Gene Locus from a Human-Pathogenic Nocardia Isolate.</title>
        <authorList>
            <person name="Herisse M."/>
            <person name="Ishida K."/>
            <person name="Porter J.L."/>
            <person name="Howden B."/>
            <person name="Hertweck C."/>
            <person name="Stinear T.P."/>
            <person name="Pidot S.J."/>
        </authorList>
    </citation>
    <scope>NUCLEOTIDE SEQUENCE [LARGE SCALE GENOMIC DNA]</scope>
    <source>
        <strain evidence="2 3">AUSMDU00012715</strain>
    </source>
</reference>
<accession>A0A6G9Z7W3</accession>
<name>A0A6G9Z7W3_9NOCA</name>
<gene>
    <name evidence="2" type="ORF">F6W96_25945</name>
</gene>
<protein>
    <submittedName>
        <fullName evidence="2">Uncharacterized protein</fullName>
    </submittedName>
</protein>
<evidence type="ECO:0000256" key="1">
    <source>
        <dbReference type="SAM" id="MobiDB-lite"/>
    </source>
</evidence>
<evidence type="ECO:0000313" key="3">
    <source>
        <dbReference type="Proteomes" id="UP000500953"/>
    </source>
</evidence>
<dbReference type="AlphaFoldDB" id="A0A6G9Z7W3"/>